<dbReference type="RefSeq" id="WP_091447062.1">
    <property type="nucleotide sequence ID" value="NZ_FMZZ01000001.1"/>
</dbReference>
<keyword evidence="2" id="KW-1185">Reference proteome</keyword>
<reference evidence="2" key="1">
    <citation type="submission" date="2016-10" db="EMBL/GenBank/DDBJ databases">
        <authorList>
            <person name="Varghese N."/>
            <person name="Submissions S."/>
        </authorList>
    </citation>
    <scope>NUCLEOTIDE SEQUENCE [LARGE SCALE GENOMIC DNA]</scope>
    <source>
        <strain evidence="2">IBRC-M 10403</strain>
    </source>
</reference>
<name>A0A1G6IZ50_9PSEU</name>
<evidence type="ECO:0000313" key="2">
    <source>
        <dbReference type="Proteomes" id="UP000199501"/>
    </source>
</evidence>
<dbReference type="AlphaFoldDB" id="A0A1G6IZ50"/>
<evidence type="ECO:0000313" key="1">
    <source>
        <dbReference type="EMBL" id="SDC11832.1"/>
    </source>
</evidence>
<gene>
    <name evidence="1" type="ORF">SAMN05216174_101165</name>
</gene>
<dbReference type="EMBL" id="FMZZ01000001">
    <property type="protein sequence ID" value="SDC11832.1"/>
    <property type="molecule type" value="Genomic_DNA"/>
</dbReference>
<proteinExistence type="predicted"/>
<dbReference type="Proteomes" id="UP000199501">
    <property type="component" value="Unassembled WGS sequence"/>
</dbReference>
<sequence>MTRQLDAPPFPGSPSPGLDLRHAVDAALAALITPLTPASARVLADDLLGALARTAATGDTCLVLGAAEAVAVARVNLVAGQEPAARAALVRARGLLDRRDR</sequence>
<organism evidence="1 2">
    <name type="scientific">Actinokineospora iranica</name>
    <dbReference type="NCBI Taxonomy" id="1271860"/>
    <lineage>
        <taxon>Bacteria</taxon>
        <taxon>Bacillati</taxon>
        <taxon>Actinomycetota</taxon>
        <taxon>Actinomycetes</taxon>
        <taxon>Pseudonocardiales</taxon>
        <taxon>Pseudonocardiaceae</taxon>
        <taxon>Actinokineospora</taxon>
    </lineage>
</organism>
<accession>A0A1G6IZ50</accession>
<protein>
    <submittedName>
        <fullName evidence="1">Uncharacterized protein</fullName>
    </submittedName>
</protein>